<keyword evidence="1" id="KW-1133">Transmembrane helix</keyword>
<dbReference type="Proteomes" id="UP000693946">
    <property type="component" value="Linkage Group LG6"/>
</dbReference>
<feature type="transmembrane region" description="Helical" evidence="1">
    <location>
        <begin position="134"/>
        <end position="155"/>
    </location>
</feature>
<evidence type="ECO:0000313" key="5">
    <source>
        <dbReference type="Proteomes" id="UP000693946"/>
    </source>
</evidence>
<feature type="chain" id="PRO_5044715047" evidence="2">
    <location>
        <begin position="19"/>
        <end position="242"/>
    </location>
</feature>
<organism evidence="4 5">
    <name type="scientific">Solea senegalensis</name>
    <name type="common">Senegalese sole</name>
    <dbReference type="NCBI Taxonomy" id="28829"/>
    <lineage>
        <taxon>Eukaryota</taxon>
        <taxon>Metazoa</taxon>
        <taxon>Chordata</taxon>
        <taxon>Craniata</taxon>
        <taxon>Vertebrata</taxon>
        <taxon>Euteleostomi</taxon>
        <taxon>Actinopterygii</taxon>
        <taxon>Neopterygii</taxon>
        <taxon>Teleostei</taxon>
        <taxon>Neoteleostei</taxon>
        <taxon>Acanthomorphata</taxon>
        <taxon>Carangaria</taxon>
        <taxon>Pleuronectiformes</taxon>
        <taxon>Pleuronectoidei</taxon>
        <taxon>Soleidae</taxon>
        <taxon>Solea</taxon>
    </lineage>
</organism>
<evidence type="ECO:0000256" key="1">
    <source>
        <dbReference type="SAM" id="Phobius"/>
    </source>
</evidence>
<sequence>MFVFVCLLLAGLARLVFTDDKTVTVLQDGDATLLCPHVAGDASWSRLVNGNHVTLASIANGRVDVRDERCGLSTDNTLVVRGVRRSDTGWFFCNRKQAAYLEVTTDPNMAATNAPGTNGNAADAVRFPSDVWKVVVGVAIGAILMLLVVLILRLWPDWRAGTNPSRGGAPAEVIYEEVEYGGVQPGTEPEVQSQYYSSIVTETPALGDLYSVVVNKTRTTGRHGDECVYSLTHNPSQTGSSQ</sequence>
<dbReference type="AlphaFoldDB" id="A0AAV6QEL0"/>
<reference evidence="4" key="2">
    <citation type="submission" date="2021-03" db="EMBL/GenBank/DDBJ databases">
        <authorList>
            <person name="Guerrero-Cozar I."/>
            <person name="Gomez-Garrido J."/>
            <person name="Berbel C."/>
            <person name="Martinez-Blanch J.F."/>
            <person name="Alioto T."/>
            <person name="Claros M.G."/>
            <person name="Gagnaire P.A."/>
            <person name="Manchado M."/>
        </authorList>
    </citation>
    <scope>NUCLEOTIDE SEQUENCE</scope>
    <source>
        <strain evidence="4">Sse05_10M</strain>
        <tissue evidence="4">Blood</tissue>
    </source>
</reference>
<gene>
    <name evidence="3" type="ORF">JOB18_032246</name>
    <name evidence="4" type="ORF">JOB18_039318</name>
</gene>
<reference evidence="4 5" key="1">
    <citation type="journal article" date="2021" name="Sci. Rep.">
        <title>Chromosome anchoring in Senegalese sole (Solea senegalensis) reveals sex-associated markers and genome rearrangements in flatfish.</title>
        <authorList>
            <person name="Guerrero-Cozar I."/>
            <person name="Gomez-Garrido J."/>
            <person name="Berbel C."/>
            <person name="Martinez-Blanch J.F."/>
            <person name="Alioto T."/>
            <person name="Claros M.G."/>
            <person name="Gagnaire P.A."/>
            <person name="Manchado M."/>
        </authorList>
    </citation>
    <scope>NUCLEOTIDE SEQUENCE [LARGE SCALE GENOMIC DNA]</scope>
    <source>
        <strain evidence="4">Sse05_10M</strain>
    </source>
</reference>
<accession>A0AAV6QEL0</accession>
<feature type="signal peptide" evidence="2">
    <location>
        <begin position="1"/>
        <end position="18"/>
    </location>
</feature>
<comment type="caution">
    <text evidence="4">The sequence shown here is derived from an EMBL/GenBank/DDBJ whole genome shotgun (WGS) entry which is preliminary data.</text>
</comment>
<dbReference type="EMBL" id="JAGKHQ010000018">
    <property type="protein sequence ID" value="KAG7486813.1"/>
    <property type="molecule type" value="Genomic_DNA"/>
</dbReference>
<keyword evidence="5" id="KW-1185">Reference proteome</keyword>
<name>A0AAV6QEL0_SOLSE</name>
<protein>
    <submittedName>
        <fullName evidence="4">Uncharacterized protein</fullName>
    </submittedName>
</protein>
<evidence type="ECO:0000313" key="3">
    <source>
        <dbReference type="EMBL" id="KAG7453700.1"/>
    </source>
</evidence>
<proteinExistence type="predicted"/>
<keyword evidence="1" id="KW-0472">Membrane</keyword>
<evidence type="ECO:0000256" key="2">
    <source>
        <dbReference type="SAM" id="SignalP"/>
    </source>
</evidence>
<keyword evidence="2" id="KW-0732">Signal</keyword>
<dbReference type="EMBL" id="JAGKHQ010001786">
    <property type="protein sequence ID" value="KAG7453700.1"/>
    <property type="molecule type" value="Genomic_DNA"/>
</dbReference>
<keyword evidence="1" id="KW-0812">Transmembrane</keyword>
<evidence type="ECO:0000313" key="4">
    <source>
        <dbReference type="EMBL" id="KAG7486813.1"/>
    </source>
</evidence>